<accession>A0A9X0A1P9</accession>
<dbReference type="InterPro" id="IPR001007">
    <property type="entry name" value="VWF_dom"/>
</dbReference>
<feature type="compositionally biased region" description="Basic residues" evidence="1">
    <location>
        <begin position="294"/>
        <end position="307"/>
    </location>
</feature>
<feature type="domain" description="VWFC" evidence="2">
    <location>
        <begin position="200"/>
        <end position="259"/>
    </location>
</feature>
<evidence type="ECO:0000256" key="1">
    <source>
        <dbReference type="SAM" id="MobiDB-lite"/>
    </source>
</evidence>
<proteinExistence type="predicted"/>
<dbReference type="SMART" id="SM00214">
    <property type="entry name" value="VWC"/>
    <property type="match status" value="2"/>
</dbReference>
<dbReference type="AlphaFoldDB" id="A0A9X0A1P9"/>
<name>A0A9X0A1P9_9CNID</name>
<dbReference type="PROSITE" id="PS50184">
    <property type="entry name" value="VWFC_2"/>
    <property type="match status" value="2"/>
</dbReference>
<protein>
    <recommendedName>
        <fullName evidence="2">VWFC domain-containing protein</fullName>
    </recommendedName>
</protein>
<gene>
    <name evidence="3" type="ORF">OS493_028071</name>
</gene>
<dbReference type="Pfam" id="PF23334">
    <property type="entry name" value="VWC2L_2nd"/>
    <property type="match status" value="1"/>
</dbReference>
<dbReference type="OrthoDB" id="5984007at2759"/>
<feature type="region of interest" description="Disordered" evidence="1">
    <location>
        <begin position="279"/>
        <end position="307"/>
    </location>
</feature>
<comment type="caution">
    <text evidence="3">The sequence shown here is derived from an EMBL/GenBank/DDBJ whole genome shotgun (WGS) entry which is preliminary data.</text>
</comment>
<sequence>MLACMAFLLEIKAAEDILTNSDKGFRYKYLGCYNDEPSPRAFTQMYYNAKSQRFINWKIKGYNLKKVLDTCAAHARDKGMSVFGVQYYGECWGGGSSYNRYSVSKNCLEGLKNHWVGKDWTNAVYELISAECEVNGMTYKNGDTIYIPQNPIQYNDISCQECSCDKGVKNCGQTIKCDQLRSFPCEKVIPAPQGSCCPTCACYHKNMTYKDGHTWINRKPNVCYECTCVSNQATCNIMACAANCPNPVYEPGKCCPTCHAGAPATEAAFTIPETTTRPPPVLPPFPGFPGNQKRGLKLKKRVKRSNN</sequence>
<organism evidence="3 4">
    <name type="scientific">Desmophyllum pertusum</name>
    <dbReference type="NCBI Taxonomy" id="174260"/>
    <lineage>
        <taxon>Eukaryota</taxon>
        <taxon>Metazoa</taxon>
        <taxon>Cnidaria</taxon>
        <taxon>Anthozoa</taxon>
        <taxon>Hexacorallia</taxon>
        <taxon>Scleractinia</taxon>
        <taxon>Caryophylliina</taxon>
        <taxon>Caryophylliidae</taxon>
        <taxon>Desmophyllum</taxon>
    </lineage>
</organism>
<evidence type="ECO:0000259" key="2">
    <source>
        <dbReference type="PROSITE" id="PS50184"/>
    </source>
</evidence>
<evidence type="ECO:0000313" key="4">
    <source>
        <dbReference type="Proteomes" id="UP001163046"/>
    </source>
</evidence>
<dbReference type="EMBL" id="MU825422">
    <property type="protein sequence ID" value="KAJ7390009.1"/>
    <property type="molecule type" value="Genomic_DNA"/>
</dbReference>
<evidence type="ECO:0000313" key="3">
    <source>
        <dbReference type="EMBL" id="KAJ7390009.1"/>
    </source>
</evidence>
<dbReference type="PROSITE" id="PS01208">
    <property type="entry name" value="VWFC_1"/>
    <property type="match status" value="1"/>
</dbReference>
<reference evidence="3" key="1">
    <citation type="submission" date="2023-01" db="EMBL/GenBank/DDBJ databases">
        <title>Genome assembly of the deep-sea coral Lophelia pertusa.</title>
        <authorList>
            <person name="Herrera S."/>
            <person name="Cordes E."/>
        </authorList>
    </citation>
    <scope>NUCLEOTIDE SEQUENCE</scope>
    <source>
        <strain evidence="3">USNM1676648</strain>
        <tissue evidence="3">Polyp</tissue>
    </source>
</reference>
<dbReference type="PANTHER" id="PTHR46439">
    <property type="entry name" value="CYSTEINE-RICH MOTOR NEURON 1 PROTEIN"/>
    <property type="match status" value="1"/>
</dbReference>
<dbReference type="GO" id="GO:0005886">
    <property type="term" value="C:plasma membrane"/>
    <property type="evidence" value="ECO:0007669"/>
    <property type="project" value="TreeGrafter"/>
</dbReference>
<keyword evidence="4" id="KW-1185">Reference proteome</keyword>
<dbReference type="PANTHER" id="PTHR46439:SF1">
    <property type="entry name" value="CYSTEINE-RICH MOTOR NEURON 1 PROTEIN"/>
    <property type="match status" value="1"/>
</dbReference>
<feature type="domain" description="VWFC" evidence="2">
    <location>
        <begin position="130"/>
        <end position="201"/>
    </location>
</feature>
<dbReference type="SUPFAM" id="SSF57603">
    <property type="entry name" value="FnI-like domain"/>
    <property type="match status" value="1"/>
</dbReference>
<dbReference type="Gene3D" id="6.20.200.20">
    <property type="match status" value="1"/>
</dbReference>
<dbReference type="Proteomes" id="UP001163046">
    <property type="component" value="Unassembled WGS sequence"/>
</dbReference>
<dbReference type="InterPro" id="IPR052624">
    <property type="entry name" value="CRIM1"/>
</dbReference>